<dbReference type="Gene3D" id="2.70.70.10">
    <property type="entry name" value="Glucose Permease (Domain IIA)"/>
    <property type="match status" value="1"/>
</dbReference>
<feature type="domain" description="Copper amine oxidase-like N-terminal" evidence="3">
    <location>
        <begin position="45"/>
        <end position="144"/>
    </location>
</feature>
<dbReference type="InterPro" id="IPR050570">
    <property type="entry name" value="Cell_wall_metabolism_enzyme"/>
</dbReference>
<dbReference type="KEGG" id="nth:Nther_2119"/>
<reference evidence="4 5" key="1">
    <citation type="submission" date="2008-04" db="EMBL/GenBank/DDBJ databases">
        <title>Complete sequence of chromosome of Natranaerobius thermophilus JW/NM-WN-LF.</title>
        <authorList>
            <consortium name="US DOE Joint Genome Institute"/>
            <person name="Copeland A."/>
            <person name="Lucas S."/>
            <person name="Lapidus A."/>
            <person name="Glavina del Rio T."/>
            <person name="Dalin E."/>
            <person name="Tice H."/>
            <person name="Bruce D."/>
            <person name="Goodwin L."/>
            <person name="Pitluck S."/>
            <person name="Chertkov O."/>
            <person name="Brettin T."/>
            <person name="Detter J.C."/>
            <person name="Han C."/>
            <person name="Kuske C.R."/>
            <person name="Schmutz J."/>
            <person name="Larimer F."/>
            <person name="Land M."/>
            <person name="Hauser L."/>
            <person name="Kyrpides N."/>
            <person name="Lykidis A."/>
            <person name="Mesbah N.M."/>
            <person name="Wiegel J."/>
        </authorList>
    </citation>
    <scope>NUCLEOTIDE SEQUENCE [LARGE SCALE GENOMIC DNA]</scope>
    <source>
        <strain evidence="5">ATCC BAA-1301 / DSM 18059 / JW/NM-WN-LF</strain>
    </source>
</reference>
<dbReference type="GO" id="GO:0004222">
    <property type="term" value="F:metalloendopeptidase activity"/>
    <property type="evidence" value="ECO:0007669"/>
    <property type="project" value="TreeGrafter"/>
</dbReference>
<dbReference type="PANTHER" id="PTHR21666:SF289">
    <property type="entry name" value="L-ALA--D-GLU ENDOPEPTIDASE"/>
    <property type="match status" value="1"/>
</dbReference>
<evidence type="ECO:0000256" key="1">
    <source>
        <dbReference type="ARBA" id="ARBA00022729"/>
    </source>
</evidence>
<keyword evidence="1" id="KW-0732">Signal</keyword>
<dbReference type="InterPro" id="IPR012854">
    <property type="entry name" value="Cu_amine_oxidase-like_N"/>
</dbReference>
<evidence type="ECO:0000313" key="4">
    <source>
        <dbReference type="EMBL" id="ACB85686.1"/>
    </source>
</evidence>
<organism evidence="4 5">
    <name type="scientific">Natranaerobius thermophilus (strain ATCC BAA-1301 / DSM 18059 / JW/NM-WN-LF)</name>
    <dbReference type="NCBI Taxonomy" id="457570"/>
    <lineage>
        <taxon>Bacteria</taxon>
        <taxon>Bacillati</taxon>
        <taxon>Bacillota</taxon>
        <taxon>Clostridia</taxon>
        <taxon>Natranaerobiales</taxon>
        <taxon>Natranaerobiaceae</taxon>
        <taxon>Natranaerobius</taxon>
    </lineage>
</organism>
<dbReference type="Pfam" id="PF01551">
    <property type="entry name" value="Peptidase_M23"/>
    <property type="match status" value="1"/>
</dbReference>
<reference evidence="4 5" key="2">
    <citation type="journal article" date="2011" name="J. Bacteriol.">
        <title>Complete genome sequence of the anaerobic, halophilic alkalithermophile Natranaerobius thermophilus JW/NM-WN-LF.</title>
        <authorList>
            <person name="Zhao B."/>
            <person name="Mesbah N.M."/>
            <person name="Dalin E."/>
            <person name="Goodwin L."/>
            <person name="Nolan M."/>
            <person name="Pitluck S."/>
            <person name="Chertkov O."/>
            <person name="Brettin T.S."/>
            <person name="Han J."/>
            <person name="Larimer F.W."/>
            <person name="Land M.L."/>
            <person name="Hauser L."/>
            <person name="Kyrpides N."/>
            <person name="Wiegel J."/>
        </authorList>
    </citation>
    <scope>NUCLEOTIDE SEQUENCE [LARGE SCALE GENOMIC DNA]</scope>
    <source>
        <strain evidence="5">ATCC BAA-1301 / DSM 18059 / JW/NM-WN-LF</strain>
    </source>
</reference>
<dbReference type="Pfam" id="PF07833">
    <property type="entry name" value="Cu_amine_oxidN1"/>
    <property type="match status" value="1"/>
</dbReference>
<accession>B2A7H7</accession>
<dbReference type="CDD" id="cd12797">
    <property type="entry name" value="M23_peptidase"/>
    <property type="match status" value="1"/>
</dbReference>
<dbReference type="SUPFAM" id="SSF55383">
    <property type="entry name" value="Copper amine oxidase, domain N"/>
    <property type="match status" value="1"/>
</dbReference>
<evidence type="ECO:0000259" key="2">
    <source>
        <dbReference type="Pfam" id="PF01551"/>
    </source>
</evidence>
<feature type="domain" description="M23ase beta-sheet core" evidence="2">
    <location>
        <begin position="225"/>
        <end position="319"/>
    </location>
</feature>
<dbReference type="InterPro" id="IPR011055">
    <property type="entry name" value="Dup_hybrid_motif"/>
</dbReference>
<sequence>MIIISKPGFLVYSFFIAITLLVAFPSISFGAIVEEIEDYETVVFLNDSQVIFQDVTPYIDDNNRTMIPLRFISEELDSKVDWFPDEDKIIVEDEDMELKMFIGSNNYKLNDEMQKMETRPELVDGRTMVPIRVINRCFDLDLVYRSHQGLGLVFNFTEGQARERKEAVIQQVKKELDEIKEEKGLESLDASHREIHSHEKPEFLFPIENGMNEISSKYGWRSRGFHSGIDIAVSHGTSIKAAESGTVTFSGWRGSYGNLIIIEHPGDYETYYAHNAGHTVSVGQSVEKGEVIGHVGNSGNATGSHLHFEIRRNGEHVNPLDYY</sequence>
<dbReference type="InterPro" id="IPR036582">
    <property type="entry name" value="Mao_N_sf"/>
</dbReference>
<proteinExistence type="predicted"/>
<dbReference type="HOGENOM" id="CLU_860045_0_0_9"/>
<gene>
    <name evidence="4" type="ordered locus">Nther_2119</name>
</gene>
<protein>
    <submittedName>
        <fullName evidence="4">Peptidase M23</fullName>
    </submittedName>
</protein>
<dbReference type="PANTHER" id="PTHR21666">
    <property type="entry name" value="PEPTIDASE-RELATED"/>
    <property type="match status" value="1"/>
</dbReference>
<dbReference type="EMBL" id="CP001034">
    <property type="protein sequence ID" value="ACB85686.1"/>
    <property type="molecule type" value="Genomic_DNA"/>
</dbReference>
<keyword evidence="5" id="KW-1185">Reference proteome</keyword>
<dbReference type="OrthoDB" id="9809488at2"/>
<dbReference type="SUPFAM" id="SSF51261">
    <property type="entry name" value="Duplicated hybrid motif"/>
    <property type="match status" value="1"/>
</dbReference>
<dbReference type="STRING" id="457570.Nther_2119"/>
<evidence type="ECO:0000313" key="5">
    <source>
        <dbReference type="Proteomes" id="UP000001683"/>
    </source>
</evidence>
<dbReference type="RefSeq" id="WP_012448542.1">
    <property type="nucleotide sequence ID" value="NC_010718.1"/>
</dbReference>
<dbReference type="eggNOG" id="COG0739">
    <property type="taxonomic scope" value="Bacteria"/>
</dbReference>
<name>B2A7H7_NATTJ</name>
<dbReference type="InParanoid" id="B2A7H7"/>
<dbReference type="Gene3D" id="3.30.457.10">
    <property type="entry name" value="Copper amine oxidase-like, N-terminal domain"/>
    <property type="match status" value="1"/>
</dbReference>
<dbReference type="Proteomes" id="UP000001683">
    <property type="component" value="Chromosome"/>
</dbReference>
<dbReference type="AlphaFoldDB" id="B2A7H7"/>
<evidence type="ECO:0000259" key="3">
    <source>
        <dbReference type="Pfam" id="PF07833"/>
    </source>
</evidence>
<dbReference type="InterPro" id="IPR016047">
    <property type="entry name" value="M23ase_b-sheet_dom"/>
</dbReference>